<accession>A0A1G1XVJ4</accession>
<dbReference type="Proteomes" id="UP000178930">
    <property type="component" value="Unassembled WGS sequence"/>
</dbReference>
<dbReference type="EMBL" id="MHIB01000025">
    <property type="protein sequence ID" value="OGY44048.1"/>
    <property type="molecule type" value="Genomic_DNA"/>
</dbReference>
<protein>
    <submittedName>
        <fullName evidence="1">Uncharacterized protein</fullName>
    </submittedName>
</protein>
<comment type="caution">
    <text evidence="1">The sequence shown here is derived from an EMBL/GenBank/DDBJ whole genome shotgun (WGS) entry which is preliminary data.</text>
</comment>
<name>A0A1G1XVJ4_9BACT</name>
<gene>
    <name evidence="1" type="ORF">A2729_04940</name>
</gene>
<reference evidence="1 2" key="1">
    <citation type="journal article" date="2016" name="Nat. Commun.">
        <title>Thousands of microbial genomes shed light on interconnected biogeochemical processes in an aquifer system.</title>
        <authorList>
            <person name="Anantharaman K."/>
            <person name="Brown C.T."/>
            <person name="Hug L.A."/>
            <person name="Sharon I."/>
            <person name="Castelle C.J."/>
            <person name="Probst A.J."/>
            <person name="Thomas B.C."/>
            <person name="Singh A."/>
            <person name="Wilkins M.J."/>
            <person name="Karaoz U."/>
            <person name="Brodie E.L."/>
            <person name="Williams K.H."/>
            <person name="Hubbard S.S."/>
            <person name="Banfield J.F."/>
        </authorList>
    </citation>
    <scope>NUCLEOTIDE SEQUENCE [LARGE SCALE GENOMIC DNA]</scope>
</reference>
<dbReference type="STRING" id="1797532.A2729_04940"/>
<organism evidence="1 2">
    <name type="scientific">Candidatus Buchananbacteria bacterium RIFCSPHIGHO2_01_FULL_39_14</name>
    <dbReference type="NCBI Taxonomy" id="1797532"/>
    <lineage>
        <taxon>Bacteria</taxon>
        <taxon>Candidatus Buchananiibacteriota</taxon>
    </lineage>
</organism>
<proteinExistence type="predicted"/>
<evidence type="ECO:0000313" key="2">
    <source>
        <dbReference type="Proteomes" id="UP000178930"/>
    </source>
</evidence>
<dbReference type="AlphaFoldDB" id="A0A1G1XVJ4"/>
<evidence type="ECO:0000313" key="1">
    <source>
        <dbReference type="EMBL" id="OGY44048.1"/>
    </source>
</evidence>
<sequence>MIHQTDNRDNIKARDILCENVLNYFRVDAAKGSMGEYIAQGEEGEGDILFATARVGSSVSNGSPLASYVRLLPILVHNRGSELRIQASPDTVQVVYGQTFCGDNYVPKDDIVLEIKLFEPKNAGKVSRELVDEGERLGRNVLAAYVLGWAECKQKEYGIHPDDEIGRAIGTFVRDTVKPTERDIIAGYRQLFGKDYMRKEVI</sequence>